<accession>A0ACB9ZXZ8</accession>
<evidence type="ECO:0000313" key="2">
    <source>
        <dbReference type="Proteomes" id="UP001060085"/>
    </source>
</evidence>
<protein>
    <submittedName>
        <fullName evidence="1">Uncharacterized protein</fullName>
    </submittedName>
</protein>
<reference evidence="2" key="1">
    <citation type="journal article" date="2023" name="Nat. Plants">
        <title>Single-cell RNA sequencing provides a high-resolution roadmap for understanding the multicellular compartmentation of specialized metabolism.</title>
        <authorList>
            <person name="Sun S."/>
            <person name="Shen X."/>
            <person name="Li Y."/>
            <person name="Li Y."/>
            <person name="Wang S."/>
            <person name="Li R."/>
            <person name="Zhang H."/>
            <person name="Shen G."/>
            <person name="Guo B."/>
            <person name="Wei J."/>
            <person name="Xu J."/>
            <person name="St-Pierre B."/>
            <person name="Chen S."/>
            <person name="Sun C."/>
        </authorList>
    </citation>
    <scope>NUCLEOTIDE SEQUENCE [LARGE SCALE GENOMIC DNA]</scope>
</reference>
<comment type="caution">
    <text evidence="1">The sequence shown here is derived from an EMBL/GenBank/DDBJ whole genome shotgun (WGS) entry which is preliminary data.</text>
</comment>
<name>A0ACB9ZXZ8_CATRO</name>
<evidence type="ECO:0000313" key="1">
    <source>
        <dbReference type="EMBL" id="KAI5653394.1"/>
    </source>
</evidence>
<keyword evidence="2" id="KW-1185">Reference proteome</keyword>
<gene>
    <name evidence="1" type="ORF">M9H77_30581</name>
</gene>
<sequence length="157" mass="17689">MKRNENGRKRSENTENEADGIVEADLPSEVGQPTTNNKFDDLINLYNKRVTTSDDRFSILFFCGSGGGVVTSCCSGGVRRSHLSYLCVVYIMPTPKCETDKFEGKTDFVMWRRKMKDVLVQNKIAPAFLVSINIQNPEREKLSLKNLLMFIAVSPCI</sequence>
<dbReference type="EMBL" id="CM044707">
    <property type="protein sequence ID" value="KAI5653394.1"/>
    <property type="molecule type" value="Genomic_DNA"/>
</dbReference>
<dbReference type="Proteomes" id="UP001060085">
    <property type="component" value="Linkage Group LG07"/>
</dbReference>
<organism evidence="1 2">
    <name type="scientific">Catharanthus roseus</name>
    <name type="common">Madagascar periwinkle</name>
    <name type="synonym">Vinca rosea</name>
    <dbReference type="NCBI Taxonomy" id="4058"/>
    <lineage>
        <taxon>Eukaryota</taxon>
        <taxon>Viridiplantae</taxon>
        <taxon>Streptophyta</taxon>
        <taxon>Embryophyta</taxon>
        <taxon>Tracheophyta</taxon>
        <taxon>Spermatophyta</taxon>
        <taxon>Magnoliopsida</taxon>
        <taxon>eudicotyledons</taxon>
        <taxon>Gunneridae</taxon>
        <taxon>Pentapetalae</taxon>
        <taxon>asterids</taxon>
        <taxon>lamiids</taxon>
        <taxon>Gentianales</taxon>
        <taxon>Apocynaceae</taxon>
        <taxon>Rauvolfioideae</taxon>
        <taxon>Vinceae</taxon>
        <taxon>Catharanthinae</taxon>
        <taxon>Catharanthus</taxon>
    </lineage>
</organism>
<proteinExistence type="predicted"/>